<dbReference type="GO" id="GO:0051119">
    <property type="term" value="F:sugar transmembrane transporter activity"/>
    <property type="evidence" value="ECO:0007669"/>
    <property type="project" value="InterPro"/>
</dbReference>
<evidence type="ECO:0000313" key="11">
    <source>
        <dbReference type="EMBL" id="ONK64179.1"/>
    </source>
</evidence>
<sequence>VIFFCFCALRLTNRLVIRTESVEFMPFYLTLSTFLMSISFFSYGVLLDDLFIYIPNGAGLILGVIQFLYSYYSRRSSEDSRLPLLVS</sequence>
<evidence type="ECO:0000256" key="8">
    <source>
        <dbReference type="ARBA" id="ARBA00022989"/>
    </source>
</evidence>
<evidence type="ECO:0000313" key="12">
    <source>
        <dbReference type="Proteomes" id="UP000243459"/>
    </source>
</evidence>
<comment type="subcellular location">
    <subcellularLocation>
        <location evidence="1">Cell membrane</location>
        <topology evidence="1">Multi-pass membrane protein</topology>
    </subcellularLocation>
</comment>
<keyword evidence="9 10" id="KW-0472">Membrane</keyword>
<evidence type="ECO:0000256" key="4">
    <source>
        <dbReference type="ARBA" id="ARBA00022475"/>
    </source>
</evidence>
<evidence type="ECO:0000256" key="2">
    <source>
        <dbReference type="ARBA" id="ARBA00007809"/>
    </source>
</evidence>
<gene>
    <name evidence="11" type="ORF">A4U43_C07F22930</name>
</gene>
<dbReference type="EMBL" id="CM007387">
    <property type="protein sequence ID" value="ONK64179.1"/>
    <property type="molecule type" value="Genomic_DNA"/>
</dbReference>
<dbReference type="PANTHER" id="PTHR10791:SF57">
    <property type="entry name" value="BIDIRECTIONAL SUGAR TRANSPORTER SWEET2A"/>
    <property type="match status" value="1"/>
</dbReference>
<feature type="non-terminal residue" evidence="11">
    <location>
        <position position="1"/>
    </location>
</feature>
<keyword evidence="4" id="KW-1003">Cell membrane</keyword>
<keyword evidence="6 10" id="KW-0812">Transmembrane</keyword>
<keyword evidence="7" id="KW-0677">Repeat</keyword>
<dbReference type="GO" id="GO:0005886">
    <property type="term" value="C:plasma membrane"/>
    <property type="evidence" value="ECO:0007669"/>
    <property type="project" value="UniProtKB-SubCell"/>
</dbReference>
<dbReference type="InterPro" id="IPR047664">
    <property type="entry name" value="SWEET"/>
</dbReference>
<evidence type="ECO:0000256" key="10">
    <source>
        <dbReference type="SAM" id="Phobius"/>
    </source>
</evidence>
<proteinExistence type="inferred from homology"/>
<keyword evidence="12" id="KW-1185">Reference proteome</keyword>
<dbReference type="Gramene" id="ONK64179">
    <property type="protein sequence ID" value="ONK64179"/>
    <property type="gene ID" value="A4U43_C07F22930"/>
</dbReference>
<keyword evidence="8 10" id="KW-1133">Transmembrane helix</keyword>
<dbReference type="PANTHER" id="PTHR10791">
    <property type="entry name" value="RAG1-ACTIVATING PROTEIN 1"/>
    <property type="match status" value="1"/>
</dbReference>
<name>A0A5P1EH66_ASPOF</name>
<reference evidence="12" key="1">
    <citation type="journal article" date="2017" name="Nat. Commun.">
        <title>The asparagus genome sheds light on the origin and evolution of a young Y chromosome.</title>
        <authorList>
            <person name="Harkess A."/>
            <person name="Zhou J."/>
            <person name="Xu C."/>
            <person name="Bowers J.E."/>
            <person name="Van der Hulst R."/>
            <person name="Ayyampalayam S."/>
            <person name="Mercati F."/>
            <person name="Riccardi P."/>
            <person name="McKain M.R."/>
            <person name="Kakrana A."/>
            <person name="Tang H."/>
            <person name="Ray J."/>
            <person name="Groenendijk J."/>
            <person name="Arikit S."/>
            <person name="Mathioni S.M."/>
            <person name="Nakano M."/>
            <person name="Shan H."/>
            <person name="Telgmann-Rauber A."/>
            <person name="Kanno A."/>
            <person name="Yue Z."/>
            <person name="Chen H."/>
            <person name="Li W."/>
            <person name="Chen Y."/>
            <person name="Xu X."/>
            <person name="Zhang Y."/>
            <person name="Luo S."/>
            <person name="Chen H."/>
            <person name="Gao J."/>
            <person name="Mao Z."/>
            <person name="Pires J.C."/>
            <person name="Luo M."/>
            <person name="Kudrna D."/>
            <person name="Wing R.A."/>
            <person name="Meyers B.C."/>
            <person name="Yi K."/>
            <person name="Kong H."/>
            <person name="Lavrijsen P."/>
            <person name="Sunseri F."/>
            <person name="Falavigna A."/>
            <person name="Ye Y."/>
            <person name="Leebens-Mack J.H."/>
            <person name="Chen G."/>
        </authorList>
    </citation>
    <scope>NUCLEOTIDE SEQUENCE [LARGE SCALE GENOMIC DNA]</scope>
    <source>
        <strain evidence="12">cv. DH0086</strain>
    </source>
</reference>
<evidence type="ECO:0000256" key="7">
    <source>
        <dbReference type="ARBA" id="ARBA00022737"/>
    </source>
</evidence>
<evidence type="ECO:0000256" key="5">
    <source>
        <dbReference type="ARBA" id="ARBA00022597"/>
    </source>
</evidence>
<dbReference type="InterPro" id="IPR004316">
    <property type="entry name" value="SWEET_rpt"/>
</dbReference>
<keyword evidence="5" id="KW-0762">Sugar transport</keyword>
<dbReference type="OMA" id="FACWISY"/>
<evidence type="ECO:0000256" key="1">
    <source>
        <dbReference type="ARBA" id="ARBA00004651"/>
    </source>
</evidence>
<comment type="similarity">
    <text evidence="2">Belongs to the SWEET sugar transporter family.</text>
</comment>
<keyword evidence="3" id="KW-0813">Transport</keyword>
<organism evidence="11 12">
    <name type="scientific">Asparagus officinalis</name>
    <name type="common">Garden asparagus</name>
    <dbReference type="NCBI Taxonomy" id="4686"/>
    <lineage>
        <taxon>Eukaryota</taxon>
        <taxon>Viridiplantae</taxon>
        <taxon>Streptophyta</taxon>
        <taxon>Embryophyta</taxon>
        <taxon>Tracheophyta</taxon>
        <taxon>Spermatophyta</taxon>
        <taxon>Magnoliopsida</taxon>
        <taxon>Liliopsida</taxon>
        <taxon>Asparagales</taxon>
        <taxon>Asparagaceae</taxon>
        <taxon>Asparagoideae</taxon>
        <taxon>Asparagus</taxon>
    </lineage>
</organism>
<evidence type="ECO:0000256" key="6">
    <source>
        <dbReference type="ARBA" id="ARBA00022692"/>
    </source>
</evidence>
<feature type="transmembrane region" description="Helical" evidence="10">
    <location>
        <begin position="27"/>
        <end position="46"/>
    </location>
</feature>
<dbReference type="Pfam" id="PF03083">
    <property type="entry name" value="MtN3_slv"/>
    <property type="match status" value="1"/>
</dbReference>
<feature type="transmembrane region" description="Helical" evidence="10">
    <location>
        <begin position="52"/>
        <end position="72"/>
    </location>
</feature>
<evidence type="ECO:0000256" key="9">
    <source>
        <dbReference type="ARBA" id="ARBA00023136"/>
    </source>
</evidence>
<evidence type="ECO:0000256" key="3">
    <source>
        <dbReference type="ARBA" id="ARBA00022448"/>
    </source>
</evidence>
<dbReference type="AlphaFoldDB" id="A0A5P1EH66"/>
<dbReference type="Proteomes" id="UP000243459">
    <property type="component" value="Chromosome 7"/>
</dbReference>
<dbReference type="Gene3D" id="1.20.1280.290">
    <property type="match status" value="1"/>
</dbReference>
<accession>A0A5P1EH66</accession>
<protein>
    <submittedName>
        <fullName evidence="11">Uncharacterized protein</fullName>
    </submittedName>
</protein>